<organism evidence="7 8">
    <name type="scientific">Spongiibacter thalassae</name>
    <dbReference type="NCBI Taxonomy" id="2721624"/>
    <lineage>
        <taxon>Bacteria</taxon>
        <taxon>Pseudomonadati</taxon>
        <taxon>Pseudomonadota</taxon>
        <taxon>Gammaproteobacteria</taxon>
        <taxon>Cellvibrionales</taxon>
        <taxon>Spongiibacteraceae</taxon>
        <taxon>Spongiibacter</taxon>
    </lineage>
</organism>
<dbReference type="EC" id="3.4.21.-" evidence="7"/>
<evidence type="ECO:0000256" key="5">
    <source>
        <dbReference type="SAM" id="Phobius"/>
    </source>
</evidence>
<comment type="caution">
    <text evidence="7">The sequence shown here is derived from an EMBL/GenBank/DDBJ whole genome shotgun (WGS) entry which is preliminary data.</text>
</comment>
<gene>
    <name evidence="7" type="primary">rrtA</name>
    <name evidence="7" type="ORF">HCU74_02870</name>
</gene>
<dbReference type="Gene3D" id="1.20.1540.10">
    <property type="entry name" value="Rhomboid-like"/>
    <property type="match status" value="1"/>
</dbReference>
<reference evidence="7 8" key="1">
    <citation type="submission" date="2020-04" db="EMBL/GenBank/DDBJ databases">
        <authorList>
            <person name="Yoon J."/>
        </authorList>
    </citation>
    <scope>NUCLEOTIDE SEQUENCE [LARGE SCALE GENOMIC DNA]</scope>
    <source>
        <strain evidence="7 8">KMU-166</strain>
    </source>
</reference>
<keyword evidence="4 5" id="KW-0472">Membrane</keyword>
<dbReference type="NCBIfam" id="TIGR03902">
    <property type="entry name" value="rhom_GG_sort"/>
    <property type="match status" value="1"/>
</dbReference>
<comment type="subcellular location">
    <subcellularLocation>
        <location evidence="1">Membrane</location>
        <topology evidence="1">Multi-pass membrane protein</topology>
    </subcellularLocation>
</comment>
<dbReference type="Pfam" id="PF01694">
    <property type="entry name" value="Rhomboid"/>
    <property type="match status" value="1"/>
</dbReference>
<sequence>MNSEKTCGCHFSRRSRNTIGQGLCQALSANMTCQVSNKRLFAPLAILALLIFLQLFHSCYSDLSYIRSAIHEGQVWRMLTGQWVHSNGYHLLGSAVLMLLLNSFDESHLMHRLPALMLLSCMISVGIYIFYPGLEHYLGLSGVLHGYALILLCENLSTSFKLVCIGIFVLIAKLWAEQLGVYPHQSTALD</sequence>
<feature type="transmembrane region" description="Helical" evidence="5">
    <location>
        <begin position="40"/>
        <end position="63"/>
    </location>
</feature>
<evidence type="ECO:0000313" key="8">
    <source>
        <dbReference type="Proteomes" id="UP000765845"/>
    </source>
</evidence>
<dbReference type="SUPFAM" id="SSF144091">
    <property type="entry name" value="Rhomboid-like"/>
    <property type="match status" value="1"/>
</dbReference>
<name>A0ABX1GB22_9GAMM</name>
<keyword evidence="7" id="KW-0378">Hydrolase</keyword>
<feature type="transmembrane region" description="Helical" evidence="5">
    <location>
        <begin position="83"/>
        <end position="101"/>
    </location>
</feature>
<protein>
    <submittedName>
        <fullName evidence="7">Rhombosortase</fullName>
        <ecNumber evidence="7">3.4.21.-</ecNumber>
    </submittedName>
</protein>
<evidence type="ECO:0000259" key="6">
    <source>
        <dbReference type="Pfam" id="PF01694"/>
    </source>
</evidence>
<dbReference type="GO" id="GO:0016787">
    <property type="term" value="F:hydrolase activity"/>
    <property type="evidence" value="ECO:0007669"/>
    <property type="project" value="UniProtKB-KW"/>
</dbReference>
<accession>A0ABX1GB22</accession>
<dbReference type="InterPro" id="IPR022764">
    <property type="entry name" value="Peptidase_S54_rhomboid_dom"/>
</dbReference>
<dbReference type="Proteomes" id="UP000765845">
    <property type="component" value="Unassembled WGS sequence"/>
</dbReference>
<evidence type="ECO:0000256" key="1">
    <source>
        <dbReference type="ARBA" id="ARBA00004141"/>
    </source>
</evidence>
<dbReference type="InterPro" id="IPR035952">
    <property type="entry name" value="Rhomboid-like_sf"/>
</dbReference>
<keyword evidence="2 5" id="KW-0812">Transmembrane</keyword>
<dbReference type="InterPro" id="IPR023826">
    <property type="entry name" value="Rhom-like_SP_proteobac"/>
</dbReference>
<feature type="domain" description="Peptidase S54 rhomboid" evidence="6">
    <location>
        <begin position="73"/>
        <end position="168"/>
    </location>
</feature>
<evidence type="ECO:0000313" key="7">
    <source>
        <dbReference type="EMBL" id="NKI16356.1"/>
    </source>
</evidence>
<feature type="transmembrane region" description="Helical" evidence="5">
    <location>
        <begin position="113"/>
        <end position="131"/>
    </location>
</feature>
<keyword evidence="3 5" id="KW-1133">Transmembrane helix</keyword>
<proteinExistence type="predicted"/>
<dbReference type="RefSeq" id="WP_168448879.1">
    <property type="nucleotide sequence ID" value="NZ_JAAWWK010000001.1"/>
</dbReference>
<evidence type="ECO:0000256" key="3">
    <source>
        <dbReference type="ARBA" id="ARBA00022989"/>
    </source>
</evidence>
<dbReference type="EMBL" id="JAAWWK010000001">
    <property type="protein sequence ID" value="NKI16356.1"/>
    <property type="molecule type" value="Genomic_DNA"/>
</dbReference>
<evidence type="ECO:0000256" key="2">
    <source>
        <dbReference type="ARBA" id="ARBA00022692"/>
    </source>
</evidence>
<evidence type="ECO:0000256" key="4">
    <source>
        <dbReference type="ARBA" id="ARBA00023136"/>
    </source>
</evidence>
<keyword evidence="8" id="KW-1185">Reference proteome</keyword>